<dbReference type="Proteomes" id="UP001344251">
    <property type="component" value="Chromosome"/>
</dbReference>
<reference evidence="2 3" key="1">
    <citation type="submission" date="2022-10" db="EMBL/GenBank/DDBJ databases">
        <title>The complete genomes of actinobacterial strains from the NBC collection.</title>
        <authorList>
            <person name="Joergensen T.S."/>
            <person name="Alvarez Arevalo M."/>
            <person name="Sterndorff E.B."/>
            <person name="Faurdal D."/>
            <person name="Vuksanovic O."/>
            <person name="Mourched A.-S."/>
            <person name="Charusanti P."/>
            <person name="Shaw S."/>
            <person name="Blin K."/>
            <person name="Weber T."/>
        </authorList>
    </citation>
    <scope>NUCLEOTIDE SEQUENCE [LARGE SCALE GENOMIC DNA]</scope>
    <source>
        <strain evidence="2 3">NBC 01774</strain>
    </source>
</reference>
<accession>A0ABZ1FP15</accession>
<evidence type="ECO:0000313" key="2">
    <source>
        <dbReference type="EMBL" id="WSB71856.1"/>
    </source>
</evidence>
<keyword evidence="1" id="KW-0812">Transmembrane</keyword>
<dbReference type="RefSeq" id="WP_244415478.1">
    <property type="nucleotide sequence ID" value="NZ_CP109106.1"/>
</dbReference>
<gene>
    <name evidence="2" type="ORF">OG863_30085</name>
</gene>
<keyword evidence="1" id="KW-1133">Transmembrane helix</keyword>
<dbReference type="EMBL" id="CP109106">
    <property type="protein sequence ID" value="WSB71856.1"/>
    <property type="molecule type" value="Genomic_DNA"/>
</dbReference>
<proteinExistence type="predicted"/>
<protein>
    <submittedName>
        <fullName evidence="2">Uncharacterized protein</fullName>
    </submittedName>
</protein>
<name>A0ABZ1FP15_9ACTN</name>
<organism evidence="2 3">
    <name type="scientific">Streptomyces decoyicus</name>
    <dbReference type="NCBI Taxonomy" id="249567"/>
    <lineage>
        <taxon>Bacteria</taxon>
        <taxon>Bacillati</taxon>
        <taxon>Actinomycetota</taxon>
        <taxon>Actinomycetes</taxon>
        <taxon>Kitasatosporales</taxon>
        <taxon>Streptomycetaceae</taxon>
        <taxon>Streptomyces</taxon>
    </lineage>
</organism>
<keyword evidence="1" id="KW-0472">Membrane</keyword>
<keyword evidence="3" id="KW-1185">Reference proteome</keyword>
<evidence type="ECO:0000256" key="1">
    <source>
        <dbReference type="SAM" id="Phobius"/>
    </source>
</evidence>
<feature type="transmembrane region" description="Helical" evidence="1">
    <location>
        <begin position="20"/>
        <end position="38"/>
    </location>
</feature>
<evidence type="ECO:0000313" key="3">
    <source>
        <dbReference type="Proteomes" id="UP001344251"/>
    </source>
</evidence>
<sequence length="58" mass="6111">MTTEPRTRPPARDRDRRATVLATLFLAASAATLAYVLLGGHHDAVELPADAPSNAARG</sequence>